<dbReference type="AlphaFoldDB" id="A0A0E9PK62"/>
<proteinExistence type="predicted"/>
<name>A0A0E9PK62_ANGAN</name>
<reference evidence="1" key="1">
    <citation type="submission" date="2014-11" db="EMBL/GenBank/DDBJ databases">
        <authorList>
            <person name="Amaro Gonzalez C."/>
        </authorList>
    </citation>
    <scope>NUCLEOTIDE SEQUENCE</scope>
</reference>
<sequence>MAGRDILSCHLYCALSSSPRRVFLFIWFQLYLINQCSEFGKIFISDLGGTWGRKVERGPLSPPLPNCNEHTACSILPVSYFCGRPNSMARL</sequence>
<dbReference type="EMBL" id="GBXM01104112">
    <property type="protein sequence ID" value="JAH04465.1"/>
    <property type="molecule type" value="Transcribed_RNA"/>
</dbReference>
<accession>A0A0E9PK62</accession>
<reference evidence="1" key="2">
    <citation type="journal article" date="2015" name="Fish Shellfish Immunol.">
        <title>Early steps in the European eel (Anguilla anguilla)-Vibrio vulnificus interaction in the gills: Role of the RtxA13 toxin.</title>
        <authorList>
            <person name="Callol A."/>
            <person name="Pajuelo D."/>
            <person name="Ebbesson L."/>
            <person name="Teles M."/>
            <person name="MacKenzie S."/>
            <person name="Amaro C."/>
        </authorList>
    </citation>
    <scope>NUCLEOTIDE SEQUENCE</scope>
</reference>
<protein>
    <submittedName>
        <fullName evidence="1">Uncharacterized protein</fullName>
    </submittedName>
</protein>
<evidence type="ECO:0000313" key="1">
    <source>
        <dbReference type="EMBL" id="JAH04465.1"/>
    </source>
</evidence>
<organism evidence="1">
    <name type="scientific">Anguilla anguilla</name>
    <name type="common">European freshwater eel</name>
    <name type="synonym">Muraena anguilla</name>
    <dbReference type="NCBI Taxonomy" id="7936"/>
    <lineage>
        <taxon>Eukaryota</taxon>
        <taxon>Metazoa</taxon>
        <taxon>Chordata</taxon>
        <taxon>Craniata</taxon>
        <taxon>Vertebrata</taxon>
        <taxon>Euteleostomi</taxon>
        <taxon>Actinopterygii</taxon>
        <taxon>Neopterygii</taxon>
        <taxon>Teleostei</taxon>
        <taxon>Anguilliformes</taxon>
        <taxon>Anguillidae</taxon>
        <taxon>Anguilla</taxon>
    </lineage>
</organism>